<keyword evidence="2" id="KW-0520">NAD</keyword>
<protein>
    <recommendedName>
        <fullName evidence="8">D-isomer specific 2-hydroxyacid dehydrogenase NAD-binding domain-containing protein</fullName>
    </recommendedName>
</protein>
<evidence type="ECO:0000256" key="3">
    <source>
        <dbReference type="RuleBase" id="RU003719"/>
    </source>
</evidence>
<keyword evidence="7" id="KW-1185">Reference proteome</keyword>
<dbReference type="OrthoDB" id="9805416at2"/>
<evidence type="ECO:0000256" key="1">
    <source>
        <dbReference type="ARBA" id="ARBA00005854"/>
    </source>
</evidence>
<dbReference type="GO" id="GO:0008720">
    <property type="term" value="F:D-lactate dehydrogenase (NAD+) activity"/>
    <property type="evidence" value="ECO:0007669"/>
    <property type="project" value="TreeGrafter"/>
</dbReference>
<dbReference type="Pfam" id="PF00389">
    <property type="entry name" value="2-Hacid_dh"/>
    <property type="match status" value="1"/>
</dbReference>
<gene>
    <name evidence="6" type="ORF">E3U44_10915</name>
</gene>
<dbReference type="Proteomes" id="UP000294325">
    <property type="component" value="Chromosome"/>
</dbReference>
<evidence type="ECO:0000313" key="7">
    <source>
        <dbReference type="Proteomes" id="UP000294325"/>
    </source>
</evidence>
<dbReference type="SUPFAM" id="SSF51735">
    <property type="entry name" value="NAD(P)-binding Rossmann-fold domains"/>
    <property type="match status" value="1"/>
</dbReference>
<feature type="domain" description="D-isomer specific 2-hydroxyacid dehydrogenase catalytic" evidence="4">
    <location>
        <begin position="15"/>
        <end position="167"/>
    </location>
</feature>
<dbReference type="InterPro" id="IPR036291">
    <property type="entry name" value="NAD(P)-bd_dom_sf"/>
</dbReference>
<keyword evidence="3" id="KW-0560">Oxidoreductase</keyword>
<dbReference type="KEGG" id="nwr:E3U44_10915"/>
<feature type="domain" description="D-isomer specific 2-hydroxyacid dehydrogenase NAD-binding" evidence="5">
    <location>
        <begin position="56"/>
        <end position="137"/>
    </location>
</feature>
<dbReference type="PANTHER" id="PTHR43026">
    <property type="entry name" value="2-HYDROXYACID DEHYDROGENASE HOMOLOG 1-RELATED"/>
    <property type="match status" value="1"/>
</dbReference>
<dbReference type="GO" id="GO:0051287">
    <property type="term" value="F:NAD binding"/>
    <property type="evidence" value="ECO:0007669"/>
    <property type="project" value="InterPro"/>
</dbReference>
<reference evidence="6 7" key="1">
    <citation type="submission" date="2019-03" db="EMBL/GenBank/DDBJ databases">
        <title>The genome sequence of Nitrosococcus wardiae strain D1FHST reveals the archetypal metabolic capacity of ammonia-oxidizing Gammaproteobacteria.</title>
        <authorList>
            <person name="Wang L."/>
            <person name="Lim C.K."/>
            <person name="Hanson T.E."/>
            <person name="Dang H."/>
            <person name="Klotz M.G."/>
        </authorList>
    </citation>
    <scope>NUCLEOTIDE SEQUENCE [LARGE SCALE GENOMIC DNA]</scope>
    <source>
        <strain evidence="6 7">D1FHS</strain>
    </source>
</reference>
<comment type="similarity">
    <text evidence="1 3">Belongs to the D-isomer specific 2-hydroxyacid dehydrogenase family.</text>
</comment>
<dbReference type="PANTHER" id="PTHR43026:SF1">
    <property type="entry name" value="2-HYDROXYACID DEHYDROGENASE HOMOLOG 1-RELATED"/>
    <property type="match status" value="1"/>
</dbReference>
<name>A0A4P7BXR7_9GAMM</name>
<organism evidence="6 7">
    <name type="scientific">Nitrosococcus wardiae</name>
    <dbReference type="NCBI Taxonomy" id="1814290"/>
    <lineage>
        <taxon>Bacteria</taxon>
        <taxon>Pseudomonadati</taxon>
        <taxon>Pseudomonadota</taxon>
        <taxon>Gammaproteobacteria</taxon>
        <taxon>Chromatiales</taxon>
        <taxon>Chromatiaceae</taxon>
        <taxon>Nitrosococcus</taxon>
    </lineage>
</organism>
<evidence type="ECO:0000259" key="5">
    <source>
        <dbReference type="Pfam" id="PF02826"/>
    </source>
</evidence>
<evidence type="ECO:0000256" key="2">
    <source>
        <dbReference type="ARBA" id="ARBA00023027"/>
    </source>
</evidence>
<dbReference type="InterPro" id="IPR058205">
    <property type="entry name" value="D-LDH-like"/>
</dbReference>
<dbReference type="InterPro" id="IPR006139">
    <property type="entry name" value="D-isomer_2_OHA_DH_cat_dom"/>
</dbReference>
<proteinExistence type="inferred from homology"/>
<evidence type="ECO:0008006" key="8">
    <source>
        <dbReference type="Google" id="ProtNLM"/>
    </source>
</evidence>
<evidence type="ECO:0000259" key="4">
    <source>
        <dbReference type="Pfam" id="PF00389"/>
    </source>
</evidence>
<sequence length="170" mass="18919">MPMKLCIFEVEDWERDTFEALAAEHDLKFTDQPLTAKNASQYAEAEGISIFIYSKIDQAVLINTARGEVVDVRALVHALADGKIAAAGLDVLPNEPVVREEAELLRAVYEQHHDLSTLLADEVLVHMRNVVVTPHSAFNTREAVQRILDTTVENLRTFAQGEPTNAVARQ</sequence>
<dbReference type="EMBL" id="CP038033">
    <property type="protein sequence ID" value="QBQ54968.1"/>
    <property type="molecule type" value="Genomic_DNA"/>
</dbReference>
<dbReference type="Gene3D" id="3.40.50.720">
    <property type="entry name" value="NAD(P)-binding Rossmann-like Domain"/>
    <property type="match status" value="3"/>
</dbReference>
<dbReference type="AlphaFoldDB" id="A0A4P7BXR7"/>
<accession>A0A4P7BXR7</accession>
<dbReference type="InterPro" id="IPR006140">
    <property type="entry name" value="D-isomer_DH_NAD-bd"/>
</dbReference>
<dbReference type="Pfam" id="PF02826">
    <property type="entry name" value="2-Hacid_dh_C"/>
    <property type="match status" value="1"/>
</dbReference>
<evidence type="ECO:0000313" key="6">
    <source>
        <dbReference type="EMBL" id="QBQ54968.1"/>
    </source>
</evidence>